<gene>
    <name evidence="3" type="ORF">H3H39_23020</name>
</gene>
<dbReference type="SUPFAM" id="SSF55781">
    <property type="entry name" value="GAF domain-like"/>
    <property type="match status" value="1"/>
</dbReference>
<dbReference type="InterPro" id="IPR001633">
    <property type="entry name" value="EAL_dom"/>
</dbReference>
<evidence type="ECO:0000313" key="3">
    <source>
        <dbReference type="EMBL" id="MBA5689927.1"/>
    </source>
</evidence>
<comment type="caution">
    <text evidence="3">The sequence shown here is derived from an EMBL/GenBank/DDBJ whole genome shotgun (WGS) entry which is preliminary data.</text>
</comment>
<dbReference type="InterPro" id="IPR029016">
    <property type="entry name" value="GAF-like_dom_sf"/>
</dbReference>
<dbReference type="InterPro" id="IPR043128">
    <property type="entry name" value="Rev_trsase/Diguanyl_cyclase"/>
</dbReference>
<reference evidence="3 4" key="1">
    <citation type="submission" date="2020-07" db="EMBL/GenBank/DDBJ databases">
        <title>Novel species isolated from subtropical streams in China.</title>
        <authorList>
            <person name="Lu H."/>
        </authorList>
    </citation>
    <scope>NUCLEOTIDE SEQUENCE [LARGE SCALE GENOMIC DNA]</scope>
    <source>
        <strain evidence="3 4">LX47W</strain>
    </source>
</reference>
<dbReference type="InterPro" id="IPR035919">
    <property type="entry name" value="EAL_sf"/>
</dbReference>
<dbReference type="PROSITE" id="PS50887">
    <property type="entry name" value="GGDEF"/>
    <property type="match status" value="1"/>
</dbReference>
<keyword evidence="4" id="KW-1185">Reference proteome</keyword>
<dbReference type="Gene3D" id="3.20.20.450">
    <property type="entry name" value="EAL domain"/>
    <property type="match status" value="1"/>
</dbReference>
<dbReference type="Pfam" id="PF00563">
    <property type="entry name" value="EAL"/>
    <property type="match status" value="1"/>
</dbReference>
<dbReference type="InterPro" id="IPR052155">
    <property type="entry name" value="Biofilm_reg_signaling"/>
</dbReference>
<dbReference type="InterPro" id="IPR000160">
    <property type="entry name" value="GGDEF_dom"/>
</dbReference>
<dbReference type="PROSITE" id="PS50883">
    <property type="entry name" value="EAL"/>
    <property type="match status" value="1"/>
</dbReference>
<dbReference type="SMART" id="SM00267">
    <property type="entry name" value="GGDEF"/>
    <property type="match status" value="1"/>
</dbReference>
<dbReference type="CDD" id="cd01949">
    <property type="entry name" value="GGDEF"/>
    <property type="match status" value="1"/>
</dbReference>
<feature type="domain" description="GGDEF" evidence="2">
    <location>
        <begin position="228"/>
        <end position="361"/>
    </location>
</feature>
<dbReference type="Pfam" id="PF00990">
    <property type="entry name" value="GGDEF"/>
    <property type="match status" value="1"/>
</dbReference>
<dbReference type="InterPro" id="IPR029787">
    <property type="entry name" value="Nucleotide_cyclase"/>
</dbReference>
<dbReference type="Gene3D" id="3.30.70.270">
    <property type="match status" value="1"/>
</dbReference>
<dbReference type="PANTHER" id="PTHR44757:SF2">
    <property type="entry name" value="BIOFILM ARCHITECTURE MAINTENANCE PROTEIN MBAA"/>
    <property type="match status" value="1"/>
</dbReference>
<dbReference type="SUPFAM" id="SSF55073">
    <property type="entry name" value="Nucleotide cyclase"/>
    <property type="match status" value="1"/>
</dbReference>
<evidence type="ECO:0000259" key="2">
    <source>
        <dbReference type="PROSITE" id="PS50887"/>
    </source>
</evidence>
<accession>A0A7W2IMW2</accession>
<dbReference type="Pfam" id="PF13185">
    <property type="entry name" value="GAF_2"/>
    <property type="match status" value="1"/>
</dbReference>
<dbReference type="PANTHER" id="PTHR44757">
    <property type="entry name" value="DIGUANYLATE CYCLASE DGCP"/>
    <property type="match status" value="1"/>
</dbReference>
<evidence type="ECO:0000259" key="1">
    <source>
        <dbReference type="PROSITE" id="PS50883"/>
    </source>
</evidence>
<proteinExistence type="predicted"/>
<dbReference type="CDD" id="cd01948">
    <property type="entry name" value="EAL"/>
    <property type="match status" value="1"/>
</dbReference>
<dbReference type="SMART" id="SM00052">
    <property type="entry name" value="EAL"/>
    <property type="match status" value="1"/>
</dbReference>
<evidence type="ECO:0000313" key="4">
    <source>
        <dbReference type="Proteomes" id="UP000573499"/>
    </source>
</evidence>
<dbReference type="Gene3D" id="3.30.450.40">
    <property type="match status" value="1"/>
</dbReference>
<dbReference type="EMBL" id="JACEZU010000013">
    <property type="protein sequence ID" value="MBA5689927.1"/>
    <property type="molecule type" value="Genomic_DNA"/>
</dbReference>
<protein>
    <submittedName>
        <fullName evidence="3">GGDEF domain-containing protein</fullName>
    </submittedName>
</protein>
<feature type="domain" description="EAL" evidence="1">
    <location>
        <begin position="368"/>
        <end position="621"/>
    </location>
</feature>
<dbReference type="AlphaFoldDB" id="A0A7W2IMW2"/>
<dbReference type="SUPFAM" id="SSF141868">
    <property type="entry name" value="EAL domain-like"/>
    <property type="match status" value="1"/>
</dbReference>
<dbReference type="Proteomes" id="UP000573499">
    <property type="component" value="Unassembled WGS sequence"/>
</dbReference>
<dbReference type="NCBIfam" id="TIGR00254">
    <property type="entry name" value="GGDEF"/>
    <property type="match status" value="1"/>
</dbReference>
<sequence>MPEQHERELVRLNRALRTLSAGNRALLRMADEQALLHEMCRVIVDTGGYAAASVAYAEHDETQRLRWMAGAGIDIALLEPHLYTWADTPEGRNLVGDCVRSDQAIVGKHIDDPQYALPFADMRAMLLQQGFASFTAFPLHIEGQVVGVLGIAAAEADAFDEAEVKLLGELADDLAYGVANLRTHIQKLEAQATIARLAYFDALTGLPNRTQLVEVLEAAIASAKRQRHSLALLQLEVGHFREINKVLGYRAGDELLQLLGRRLSAEIQADEILARVGEAEFALLLPNGGADYAEQVAQRLLAMLREPVEVAKLTLDPRVAIGIALFPGHADDAESLLRRANVAMHQANLASGGYAIYAGGQEQEHMRRLALMGDLHRAVREHELRLFCQPKVDIASRRVCGAEALVRWQHPQHGSVRTAEFIQLAEEAGTITPLTNWMLEAAFSQIYAWHEAGLDWPLAINLSGHDLYDPRLTERIRGLFATWGIAPELIQFELTESALMANPAAGLETLIHLKQLGVKLFIDDYGTGYSSLSYLQKLPVDGVKIDQSFVMPMVVNGNSATIVSSTIELGHNLGLTVVAEGVESAAIWHRLVALKCDVAQGYLISMPMPAAQCQAWNSTWSQNGLAPA</sequence>
<dbReference type="InterPro" id="IPR003018">
    <property type="entry name" value="GAF"/>
</dbReference>
<name>A0A7W2IMW2_9BURK</name>
<organism evidence="3 4">
    <name type="scientific">Rugamonas apoptosis</name>
    <dbReference type="NCBI Taxonomy" id="2758570"/>
    <lineage>
        <taxon>Bacteria</taxon>
        <taxon>Pseudomonadati</taxon>
        <taxon>Pseudomonadota</taxon>
        <taxon>Betaproteobacteria</taxon>
        <taxon>Burkholderiales</taxon>
        <taxon>Oxalobacteraceae</taxon>
        <taxon>Telluria group</taxon>
        <taxon>Rugamonas</taxon>
    </lineage>
</organism>